<organism evidence="3 4">
    <name type="scientific">Isachenkonia alkalipeptolytica</name>
    <dbReference type="NCBI Taxonomy" id="2565777"/>
    <lineage>
        <taxon>Bacteria</taxon>
        <taxon>Bacillati</taxon>
        <taxon>Bacillota</taxon>
        <taxon>Clostridia</taxon>
        <taxon>Eubacteriales</taxon>
        <taxon>Clostridiaceae</taxon>
        <taxon>Isachenkonia</taxon>
    </lineage>
</organism>
<keyword evidence="2" id="KW-0812">Transmembrane</keyword>
<dbReference type="InterPro" id="IPR025962">
    <property type="entry name" value="SdpI/YhfL"/>
</dbReference>
<dbReference type="Pfam" id="PF13630">
    <property type="entry name" value="SdpI"/>
    <property type="match status" value="1"/>
</dbReference>
<feature type="transmembrane region" description="Helical" evidence="2">
    <location>
        <begin position="87"/>
        <end position="104"/>
    </location>
</feature>
<feature type="transmembrane region" description="Helical" evidence="2">
    <location>
        <begin position="6"/>
        <end position="23"/>
    </location>
</feature>
<keyword evidence="2" id="KW-1133">Transmembrane helix</keyword>
<feature type="compositionally biased region" description="Basic residues" evidence="1">
    <location>
        <begin position="129"/>
        <end position="143"/>
    </location>
</feature>
<evidence type="ECO:0000256" key="1">
    <source>
        <dbReference type="SAM" id="MobiDB-lite"/>
    </source>
</evidence>
<dbReference type="RefSeq" id="WP_160718951.1">
    <property type="nucleotide sequence ID" value="NZ_SUMG01000002.1"/>
</dbReference>
<evidence type="ECO:0000256" key="2">
    <source>
        <dbReference type="SAM" id="Phobius"/>
    </source>
</evidence>
<comment type="caution">
    <text evidence="3">The sequence shown here is derived from an EMBL/GenBank/DDBJ whole genome shotgun (WGS) entry which is preliminary data.</text>
</comment>
<reference evidence="3 4" key="1">
    <citation type="submission" date="2019-04" db="EMBL/GenBank/DDBJ databases">
        <title>Isachenkonia alkalipeptolytica gen. nov. sp. nov. a new anaerobic, alkiliphilic organothrophic bacterium capable to reduce synthesized ferrihydrite isolated from a soda lake.</title>
        <authorList>
            <person name="Toshchakov S.V."/>
            <person name="Zavarzina D.G."/>
            <person name="Zhilina T.N."/>
            <person name="Kostrikina N.A."/>
            <person name="Kublanov I.V."/>
        </authorList>
    </citation>
    <scope>NUCLEOTIDE SEQUENCE [LARGE SCALE GENOMIC DNA]</scope>
    <source>
        <strain evidence="3 4">Z-1701</strain>
    </source>
</reference>
<dbReference type="EMBL" id="SUMG01000002">
    <property type="protein sequence ID" value="NBG87492.1"/>
    <property type="molecule type" value="Genomic_DNA"/>
</dbReference>
<evidence type="ECO:0000313" key="4">
    <source>
        <dbReference type="Proteomes" id="UP000449710"/>
    </source>
</evidence>
<name>A0AA44BD13_9CLOT</name>
<evidence type="ECO:0000313" key="3">
    <source>
        <dbReference type="EMBL" id="NBG87492.1"/>
    </source>
</evidence>
<keyword evidence="2" id="KW-0472">Membrane</keyword>
<feature type="transmembrane region" description="Helical" evidence="2">
    <location>
        <begin position="63"/>
        <end position="81"/>
    </location>
</feature>
<proteinExistence type="predicted"/>
<feature type="compositionally biased region" description="Low complexity" evidence="1">
    <location>
        <begin position="144"/>
        <end position="153"/>
    </location>
</feature>
<keyword evidence="4" id="KW-1185">Reference proteome</keyword>
<accession>A0AA44BD13</accession>
<protein>
    <submittedName>
        <fullName evidence="3">SdpI family protein</fullName>
    </submittedName>
</protein>
<dbReference type="AlphaFoldDB" id="A0AA44BD13"/>
<dbReference type="Proteomes" id="UP000449710">
    <property type="component" value="Unassembled WGS sequence"/>
</dbReference>
<feature type="region of interest" description="Disordered" evidence="1">
    <location>
        <begin position="113"/>
        <end position="153"/>
    </location>
</feature>
<sequence length="153" mass="17823">MERGQIIFDFVIPILLIIFGAYFERNPVKKGAVIFGHRTRRSKQSEEAWDYANRRMGPLWKKWGAILFVIIALSYVINPLAGRDLNYLHFILGVIFVFIPTFIIEGELKRQFGDPDREQKPVQGLRDNKKVKKQKKSDKKKSNNKSNNKSSKK</sequence>
<gene>
    <name evidence="3" type="ORF">ISALK_03170</name>
</gene>